<sequence>MAYDVLCESGVETPFVWTEGAHSLYLTFLEEAFVNDLYLRQYCSPDICGCSPPFPSALADSTATAAESPPSAPPQIPSMVVSPRSKISECSSFCLQPQSRPETKTRRRCPRPSAKVSSLKKKGKWPSQDVGFGSLKTFESSLGLQDNSSLLERPGSSSHSDYVVPKVPQAAAKRSRAKAQVEGIDRLGTDQV</sequence>
<proteinExistence type="predicted"/>
<accession>A0A9D4VCR6</accession>
<feature type="region of interest" description="Disordered" evidence="1">
    <location>
        <begin position="59"/>
        <end position="80"/>
    </location>
</feature>
<feature type="compositionally biased region" description="Polar residues" evidence="1">
    <location>
        <begin position="149"/>
        <end position="160"/>
    </location>
</feature>
<feature type="compositionally biased region" description="Low complexity" evidence="1">
    <location>
        <begin position="59"/>
        <end position="69"/>
    </location>
</feature>
<evidence type="ECO:0000256" key="1">
    <source>
        <dbReference type="SAM" id="MobiDB-lite"/>
    </source>
</evidence>
<dbReference type="AlphaFoldDB" id="A0A9D4VCR6"/>
<comment type="caution">
    <text evidence="2">The sequence shown here is derived from an EMBL/GenBank/DDBJ whole genome shotgun (WGS) entry which is preliminary data.</text>
</comment>
<dbReference type="Proteomes" id="UP000886520">
    <property type="component" value="Chromosome 3"/>
</dbReference>
<feature type="region of interest" description="Disordered" evidence="1">
    <location>
        <begin position="98"/>
        <end position="126"/>
    </location>
</feature>
<evidence type="ECO:0000313" key="3">
    <source>
        <dbReference type="Proteomes" id="UP000886520"/>
    </source>
</evidence>
<evidence type="ECO:0000313" key="2">
    <source>
        <dbReference type="EMBL" id="KAI5083674.1"/>
    </source>
</evidence>
<protein>
    <submittedName>
        <fullName evidence="2">Uncharacterized protein</fullName>
    </submittedName>
</protein>
<feature type="region of interest" description="Disordered" evidence="1">
    <location>
        <begin position="149"/>
        <end position="192"/>
    </location>
</feature>
<feature type="compositionally biased region" description="Basic and acidic residues" evidence="1">
    <location>
        <begin position="183"/>
        <end position="192"/>
    </location>
</feature>
<dbReference type="EMBL" id="JABFUD020000002">
    <property type="protein sequence ID" value="KAI5083674.1"/>
    <property type="molecule type" value="Genomic_DNA"/>
</dbReference>
<gene>
    <name evidence="2" type="ORF">GOP47_0003417</name>
</gene>
<keyword evidence="3" id="KW-1185">Reference proteome</keyword>
<name>A0A9D4VCR6_ADICA</name>
<organism evidence="2 3">
    <name type="scientific">Adiantum capillus-veneris</name>
    <name type="common">Maidenhair fern</name>
    <dbReference type="NCBI Taxonomy" id="13818"/>
    <lineage>
        <taxon>Eukaryota</taxon>
        <taxon>Viridiplantae</taxon>
        <taxon>Streptophyta</taxon>
        <taxon>Embryophyta</taxon>
        <taxon>Tracheophyta</taxon>
        <taxon>Polypodiopsida</taxon>
        <taxon>Polypodiidae</taxon>
        <taxon>Polypodiales</taxon>
        <taxon>Pteridineae</taxon>
        <taxon>Pteridaceae</taxon>
        <taxon>Vittarioideae</taxon>
        <taxon>Adiantum</taxon>
    </lineage>
</organism>
<reference evidence="2" key="1">
    <citation type="submission" date="2021-01" db="EMBL/GenBank/DDBJ databases">
        <title>Adiantum capillus-veneris genome.</title>
        <authorList>
            <person name="Fang Y."/>
            <person name="Liao Q."/>
        </authorList>
    </citation>
    <scope>NUCLEOTIDE SEQUENCE</scope>
    <source>
        <strain evidence="2">H3</strain>
        <tissue evidence="2">Leaf</tissue>
    </source>
</reference>